<proteinExistence type="predicted"/>
<reference evidence="3 4" key="1">
    <citation type="journal article" date="2016" name="Nat. Commun.">
        <title>Thousands of microbial genomes shed light on interconnected biogeochemical processes in an aquifer system.</title>
        <authorList>
            <person name="Anantharaman K."/>
            <person name="Brown C.T."/>
            <person name="Hug L.A."/>
            <person name="Sharon I."/>
            <person name="Castelle C.J."/>
            <person name="Probst A.J."/>
            <person name="Thomas B.C."/>
            <person name="Singh A."/>
            <person name="Wilkins M.J."/>
            <person name="Karaoz U."/>
            <person name="Brodie E.L."/>
            <person name="Williams K.H."/>
            <person name="Hubbard S.S."/>
            <person name="Banfield J.F."/>
        </authorList>
    </citation>
    <scope>NUCLEOTIDE SEQUENCE [LARGE SCALE GENOMIC DNA]</scope>
</reference>
<dbReference type="SUPFAM" id="SSF74853">
    <property type="entry name" value="Lamin A/C globular tail domain"/>
    <property type="match status" value="1"/>
</dbReference>
<protein>
    <recommendedName>
        <fullName evidence="2">LTD domain-containing protein</fullName>
    </recommendedName>
</protein>
<feature type="region of interest" description="Disordered" evidence="1">
    <location>
        <begin position="300"/>
        <end position="351"/>
    </location>
</feature>
<accession>A0A1F7IC22</accession>
<sequence length="351" mass="38672">MKKRIFRITFLILIVGAVFYFNGGLEKLMKSQTVEAFGDLIVDFHVPIGNPIFSLFNMKPSDLETRQIDVTNNGSVSRFISTRGIRTGGTGPDPKIESVLLVRIKDGLIPIYGPVTMANFFSQSAGTDGVPLNTINAGGNKTYNFSVEFPSGAGNLFQAKSVLADIKFGTIVGDDLVINEVFYNVDEKHQLRENRGRGAIDINTKLKFQWIELYNGTDHDISLKGWRIYNESGKYFDVHPNKKLKAGQFALLSHDGSLWRFWNTVAGGALRIEIGAHFAGGLDIDGDVLILKNPQRDEIDRMSWGDNTSGFTPPGTNPKVAKGHSTERQAPGFDTDAASDWLDRNSPTPGN</sequence>
<dbReference type="Pfam" id="PF00932">
    <property type="entry name" value="LTD"/>
    <property type="match status" value="1"/>
</dbReference>
<dbReference type="InterPro" id="IPR001322">
    <property type="entry name" value="Lamin_tail_dom"/>
</dbReference>
<dbReference type="Gene3D" id="2.60.40.1260">
    <property type="entry name" value="Lamin Tail domain"/>
    <property type="match status" value="1"/>
</dbReference>
<comment type="caution">
    <text evidence="3">The sequence shown here is derived from an EMBL/GenBank/DDBJ whole genome shotgun (WGS) entry which is preliminary data.</text>
</comment>
<evidence type="ECO:0000256" key="1">
    <source>
        <dbReference type="SAM" id="MobiDB-lite"/>
    </source>
</evidence>
<dbReference type="STRING" id="1802055.A3A74_01580"/>
<dbReference type="EMBL" id="MGAF01000024">
    <property type="protein sequence ID" value="OGK40900.1"/>
    <property type="molecule type" value="Genomic_DNA"/>
</dbReference>
<dbReference type="Proteomes" id="UP000179270">
    <property type="component" value="Unassembled WGS sequence"/>
</dbReference>
<evidence type="ECO:0000313" key="3">
    <source>
        <dbReference type="EMBL" id="OGK40900.1"/>
    </source>
</evidence>
<organism evidence="3 4">
    <name type="scientific">Candidatus Roizmanbacteria bacterium RIFCSPLOWO2_01_FULL_35_13</name>
    <dbReference type="NCBI Taxonomy" id="1802055"/>
    <lineage>
        <taxon>Bacteria</taxon>
        <taxon>Candidatus Roizmaniibacteriota</taxon>
    </lineage>
</organism>
<name>A0A1F7IC22_9BACT</name>
<dbReference type="InterPro" id="IPR036415">
    <property type="entry name" value="Lamin_tail_dom_sf"/>
</dbReference>
<dbReference type="PROSITE" id="PS51841">
    <property type="entry name" value="LTD"/>
    <property type="match status" value="1"/>
</dbReference>
<gene>
    <name evidence="3" type="ORF">A3A74_01580</name>
</gene>
<evidence type="ECO:0000313" key="4">
    <source>
        <dbReference type="Proteomes" id="UP000179270"/>
    </source>
</evidence>
<feature type="domain" description="LTD" evidence="2">
    <location>
        <begin position="159"/>
        <end position="306"/>
    </location>
</feature>
<evidence type="ECO:0000259" key="2">
    <source>
        <dbReference type="PROSITE" id="PS51841"/>
    </source>
</evidence>
<dbReference type="AlphaFoldDB" id="A0A1F7IC22"/>